<reference evidence="3 4" key="1">
    <citation type="submission" date="2013-01" db="EMBL/GenBank/DDBJ databases">
        <authorList>
            <person name="Harkins D.M."/>
            <person name="Durkin A.S."/>
            <person name="Brinkac L.M."/>
            <person name="Haft D.H."/>
            <person name="Selengut J.D."/>
            <person name="Sanka R."/>
            <person name="DePew J."/>
            <person name="Purushe J."/>
            <person name="Whelen A.C."/>
            <person name="Vinetz J.M."/>
            <person name="Sutton G.G."/>
            <person name="Nierman W.C."/>
            <person name="Fouts D.E."/>
        </authorList>
    </citation>
    <scope>NUCLEOTIDE SEQUENCE [LARGE SCALE GENOMIC DNA]</scope>
    <source>
        <strain evidence="3 4">2007001578</strain>
    </source>
</reference>
<dbReference type="Pfam" id="PF01145">
    <property type="entry name" value="Band_7"/>
    <property type="match status" value="1"/>
</dbReference>
<evidence type="ECO:0000259" key="2">
    <source>
        <dbReference type="Pfam" id="PF01145"/>
    </source>
</evidence>
<protein>
    <submittedName>
        <fullName evidence="3">SPFH domain/Band 7 protein</fullName>
    </submittedName>
</protein>
<dbReference type="InterPro" id="IPR001107">
    <property type="entry name" value="Band_7"/>
</dbReference>
<accession>A0ABN0IVR2</accession>
<dbReference type="EMBL" id="AHMH02000145">
    <property type="protein sequence ID" value="EMM98712.1"/>
    <property type="molecule type" value="Genomic_DNA"/>
</dbReference>
<keyword evidence="4" id="KW-1185">Reference proteome</keyword>
<dbReference type="InterPro" id="IPR036013">
    <property type="entry name" value="Band_7/SPFH_dom_sf"/>
</dbReference>
<comment type="caution">
    <text evidence="3">The sequence shown here is derived from an EMBL/GenBank/DDBJ whole genome shotgun (WGS) entry which is preliminary data.</text>
</comment>
<feature type="domain" description="Band 7" evidence="2">
    <location>
        <begin position="2"/>
        <end position="77"/>
    </location>
</feature>
<gene>
    <name evidence="3" type="ORF">LEP1GSC035_0981</name>
</gene>
<evidence type="ECO:0000313" key="3">
    <source>
        <dbReference type="EMBL" id="EMM98712.1"/>
    </source>
</evidence>
<proteinExistence type="predicted"/>
<organism evidence="3 4">
    <name type="scientific">Leptospira noguchii str. 2007001578</name>
    <dbReference type="NCBI Taxonomy" id="1049974"/>
    <lineage>
        <taxon>Bacteria</taxon>
        <taxon>Pseudomonadati</taxon>
        <taxon>Spirochaetota</taxon>
        <taxon>Spirochaetia</taxon>
        <taxon>Leptospirales</taxon>
        <taxon>Leptospiraceae</taxon>
        <taxon>Leptospira</taxon>
    </lineage>
</organism>
<evidence type="ECO:0000313" key="4">
    <source>
        <dbReference type="Proteomes" id="UP000012099"/>
    </source>
</evidence>
<dbReference type="SUPFAM" id="SSF117892">
    <property type="entry name" value="Band 7/SPFH domain"/>
    <property type="match status" value="1"/>
</dbReference>
<sequence length="124" mass="14055">MEIRERISNYTIFELSEKREKLFEDILEKLNVILAKQGVVSTSTLDFSFPKNVQDIFAKLVESKVRSLSDLENARTQVATARTLKNAAELMKGDESIQFLETISRIASKGSHSFVIGTDPFKKK</sequence>
<dbReference type="Proteomes" id="UP000012099">
    <property type="component" value="Unassembled WGS sequence"/>
</dbReference>
<evidence type="ECO:0000256" key="1">
    <source>
        <dbReference type="ARBA" id="ARBA00004167"/>
    </source>
</evidence>
<name>A0ABN0IVR2_9LEPT</name>
<comment type="subcellular location">
    <subcellularLocation>
        <location evidence="1">Membrane</location>
        <topology evidence="1">Single-pass membrane protein</topology>
    </subcellularLocation>
</comment>